<dbReference type="STRING" id="28128.HMPREF3226_01573"/>
<dbReference type="Gene3D" id="3.40.50.11970">
    <property type="match status" value="1"/>
</dbReference>
<proteinExistence type="predicted"/>
<dbReference type="EMBL" id="LRQG01000109">
    <property type="protein sequence ID" value="KXA38612.1"/>
    <property type="molecule type" value="Genomic_DNA"/>
</dbReference>
<organism evidence="1 2">
    <name type="scientific">Prevotella corporis</name>
    <dbReference type="NCBI Taxonomy" id="28128"/>
    <lineage>
        <taxon>Bacteria</taxon>
        <taxon>Pseudomonadati</taxon>
        <taxon>Bacteroidota</taxon>
        <taxon>Bacteroidia</taxon>
        <taxon>Bacteroidales</taxon>
        <taxon>Prevotellaceae</taxon>
        <taxon>Prevotella</taxon>
    </lineage>
</organism>
<comment type="caution">
    <text evidence="1">The sequence shown here is derived from an EMBL/GenBank/DDBJ whole genome shotgun (WGS) entry which is preliminary data.</text>
</comment>
<evidence type="ECO:0000313" key="1">
    <source>
        <dbReference type="EMBL" id="KXA38612.1"/>
    </source>
</evidence>
<dbReference type="Proteomes" id="UP000070533">
    <property type="component" value="Unassembled WGS sequence"/>
</dbReference>
<reference evidence="2" key="1">
    <citation type="submission" date="2016-01" db="EMBL/GenBank/DDBJ databases">
        <authorList>
            <person name="Mitreva M."/>
            <person name="Pepin K.H."/>
            <person name="Mihindukulasuriya K.A."/>
            <person name="Fulton R."/>
            <person name="Fronick C."/>
            <person name="O'Laughlin M."/>
            <person name="Miner T."/>
            <person name="Herter B."/>
            <person name="Rosa B.A."/>
            <person name="Cordes M."/>
            <person name="Tomlinson C."/>
            <person name="Wollam A."/>
            <person name="Palsikar V.B."/>
            <person name="Mardis E.R."/>
            <person name="Wilson R.K."/>
        </authorList>
    </citation>
    <scope>NUCLEOTIDE SEQUENCE [LARGE SCALE GENOMIC DNA]</scope>
    <source>
        <strain evidence="2">MJR7716</strain>
    </source>
</reference>
<keyword evidence="2" id="KW-1185">Reference proteome</keyword>
<dbReference type="PROSITE" id="PS51257">
    <property type="entry name" value="PROKAR_LIPOPROTEIN"/>
    <property type="match status" value="1"/>
</dbReference>
<sequence>MKRILFVIFTLLSLFSCGNKNDIEIDEELLDADKTILMYLPWTGQTTLNSKGQPINAGLYSAFNKNIRGIEKSIETFGSSQKTRTFVLIADKPSSVYLYEITFEKGKCKRDTLEHYVNMPTNGKSLTEYIRKVKRLSPTPLFSMIMGAHGSGWLPKNKARHKTRSIGGITTTFQFDIAEIAKAITDNGIKLQFLCFDDCYMANIEVAYELRNATNYLIASTSEIMDSGIPYEKVYRYMASQQPDYKSITSGFLEFYSGTNPYPYGSLSVMDCNYMNEIVDLMKKFNNSGVAAPNDKEVSPQDPYGPNRHIYYDFGDYLRKYNNHIREQGMDSIKYADIISKFIPCKVKTKELFTMYYDPYLGNPYTIDSYSGTTISDPSISPDVITNKLNTGWWKATH</sequence>
<dbReference type="InterPro" id="IPR005077">
    <property type="entry name" value="Peptidase_C11"/>
</dbReference>
<gene>
    <name evidence="1" type="ORF">HMPREF3226_01573</name>
</gene>
<protein>
    <recommendedName>
        <fullName evidence="3">Clostripain family protein</fullName>
    </recommendedName>
</protein>
<dbReference type="RefSeq" id="WP_025877080.1">
    <property type="nucleotide sequence ID" value="NZ_BAAAXP010000009.1"/>
</dbReference>
<dbReference type="Pfam" id="PF03415">
    <property type="entry name" value="Peptidase_C11"/>
    <property type="match status" value="1"/>
</dbReference>
<dbReference type="OrthoDB" id="5507507at2"/>
<dbReference type="AlphaFoldDB" id="A0A133Q6X7"/>
<evidence type="ECO:0008006" key="3">
    <source>
        <dbReference type="Google" id="ProtNLM"/>
    </source>
</evidence>
<evidence type="ECO:0000313" key="2">
    <source>
        <dbReference type="Proteomes" id="UP000070533"/>
    </source>
</evidence>
<dbReference type="PANTHER" id="PTHR37835:SF1">
    <property type="entry name" value="ALPHA-CLOSTRIPAIN"/>
    <property type="match status" value="1"/>
</dbReference>
<name>A0A133Q6X7_9BACT</name>
<dbReference type="PANTHER" id="PTHR37835">
    <property type="entry name" value="ALPHA-CLOSTRIPAIN"/>
    <property type="match status" value="1"/>
</dbReference>
<dbReference type="PATRIC" id="fig|28128.5.peg.1613"/>
<accession>A0A133Q6X7</accession>